<dbReference type="PANTHER" id="PTHR46848">
    <property type="entry name" value="REGULATOR OF G-PROTEIN SIGNALING 3"/>
    <property type="match status" value="1"/>
</dbReference>
<dbReference type="EMBL" id="OV725081">
    <property type="protein sequence ID" value="CAH1400912.1"/>
    <property type="molecule type" value="Genomic_DNA"/>
</dbReference>
<dbReference type="PANTHER" id="PTHR46848:SF1">
    <property type="entry name" value="REGULATOR OF G-PROTEIN SIGNALING 3"/>
    <property type="match status" value="1"/>
</dbReference>
<feature type="compositionally biased region" description="Basic and acidic residues" evidence="1">
    <location>
        <begin position="59"/>
        <end position="76"/>
    </location>
</feature>
<dbReference type="SUPFAM" id="SSF50729">
    <property type="entry name" value="PH domain-like"/>
    <property type="match status" value="1"/>
</dbReference>
<dbReference type="GO" id="GO:0005886">
    <property type="term" value="C:plasma membrane"/>
    <property type="evidence" value="ECO:0007669"/>
    <property type="project" value="TreeGrafter"/>
</dbReference>
<feature type="region of interest" description="Disordered" evidence="1">
    <location>
        <begin position="1"/>
        <end position="28"/>
    </location>
</feature>
<dbReference type="Pfam" id="PF17820">
    <property type="entry name" value="PDZ_6"/>
    <property type="match status" value="1"/>
</dbReference>
<feature type="domain" description="DH" evidence="3">
    <location>
        <begin position="680"/>
        <end position="859"/>
    </location>
</feature>
<evidence type="ECO:0000259" key="2">
    <source>
        <dbReference type="PROSITE" id="PS50004"/>
    </source>
</evidence>
<dbReference type="Pfam" id="PF00168">
    <property type="entry name" value="C2"/>
    <property type="match status" value="1"/>
</dbReference>
<feature type="domain" description="C2" evidence="2">
    <location>
        <begin position="326"/>
        <end position="446"/>
    </location>
</feature>
<dbReference type="GO" id="GO:0005085">
    <property type="term" value="F:guanyl-nucleotide exchange factor activity"/>
    <property type="evidence" value="ECO:0007669"/>
    <property type="project" value="InterPro"/>
</dbReference>
<dbReference type="PROSITE" id="PS50106">
    <property type="entry name" value="PDZ"/>
    <property type="match status" value="1"/>
</dbReference>
<dbReference type="InterPro" id="IPR041489">
    <property type="entry name" value="PDZ_6"/>
</dbReference>
<dbReference type="Gene3D" id="1.20.900.10">
    <property type="entry name" value="Dbl homology (DH) domain"/>
    <property type="match status" value="1"/>
</dbReference>
<protein>
    <submittedName>
        <fullName evidence="5">Uncharacterized protein</fullName>
    </submittedName>
</protein>
<dbReference type="SUPFAM" id="SSF50156">
    <property type="entry name" value="PDZ domain-like"/>
    <property type="match status" value="1"/>
</dbReference>
<name>A0A9P0HFI5_NEZVI</name>
<dbReference type="InterPro" id="IPR000008">
    <property type="entry name" value="C2_dom"/>
</dbReference>
<dbReference type="SMART" id="SM00228">
    <property type="entry name" value="PDZ"/>
    <property type="match status" value="1"/>
</dbReference>
<dbReference type="Gene3D" id="2.60.40.150">
    <property type="entry name" value="C2 domain"/>
    <property type="match status" value="1"/>
</dbReference>
<dbReference type="InterPro" id="IPR011993">
    <property type="entry name" value="PH-like_dom_sf"/>
</dbReference>
<dbReference type="InterPro" id="IPR001478">
    <property type="entry name" value="PDZ"/>
</dbReference>
<evidence type="ECO:0000256" key="1">
    <source>
        <dbReference type="SAM" id="MobiDB-lite"/>
    </source>
</evidence>
<dbReference type="SMART" id="SM00239">
    <property type="entry name" value="C2"/>
    <property type="match status" value="1"/>
</dbReference>
<dbReference type="Pfam" id="PF00621">
    <property type="entry name" value="RhoGEF"/>
    <property type="match status" value="1"/>
</dbReference>
<feature type="region of interest" description="Disordered" evidence="1">
    <location>
        <begin position="477"/>
        <end position="507"/>
    </location>
</feature>
<dbReference type="Gene3D" id="2.30.29.30">
    <property type="entry name" value="Pleckstrin-homology domain (PH domain)/Phosphotyrosine-binding domain (PTB)"/>
    <property type="match status" value="1"/>
</dbReference>
<feature type="compositionally biased region" description="Acidic residues" evidence="1">
    <location>
        <begin position="1287"/>
        <end position="1299"/>
    </location>
</feature>
<feature type="region of interest" description="Disordered" evidence="1">
    <location>
        <begin position="1252"/>
        <end position="1306"/>
    </location>
</feature>
<reference evidence="5" key="1">
    <citation type="submission" date="2022-01" db="EMBL/GenBank/DDBJ databases">
        <authorList>
            <person name="King R."/>
        </authorList>
    </citation>
    <scope>NUCLEOTIDE SEQUENCE</scope>
</reference>
<dbReference type="InterPro" id="IPR035892">
    <property type="entry name" value="C2_domain_sf"/>
</dbReference>
<feature type="domain" description="PDZ" evidence="4">
    <location>
        <begin position="546"/>
        <end position="625"/>
    </location>
</feature>
<keyword evidence="6" id="KW-1185">Reference proteome</keyword>
<dbReference type="OrthoDB" id="410721at2759"/>
<dbReference type="CDD" id="cd00136">
    <property type="entry name" value="PDZ_canonical"/>
    <property type="match status" value="1"/>
</dbReference>
<dbReference type="Proteomes" id="UP001152798">
    <property type="component" value="Chromosome 5"/>
</dbReference>
<feature type="compositionally biased region" description="Acidic residues" evidence="1">
    <location>
        <begin position="1253"/>
        <end position="1262"/>
    </location>
</feature>
<evidence type="ECO:0000259" key="3">
    <source>
        <dbReference type="PROSITE" id="PS50010"/>
    </source>
</evidence>
<dbReference type="InterPro" id="IPR000219">
    <property type="entry name" value="DH_dom"/>
</dbReference>
<sequence>MLKWAVGQRRSDCAPPPRKTRRCSVGKENSNVSHHNIEWDGSRETLFTRLEPTALRDVSNYHRLGETPPRTPERRTSLKRPRKSEERLLEWRDDSPERKKQACVSPLITAPVLTGSKLKLDPVRNLLQIEFSPIVYVDESPSPVELDHKDIPLRQEQKEIILRTPKVDTVREDINKRLSEVSPLANKFHFLKLGGFLEPLEPPSTLKRQRVIRRRRNDRHPITALTLPDGVPSPFESPAVMARLQPSFLTLPSGIPSPASPGVHPLSDTSATSSTKIFDEDDGVSSLGSAEQSPLPIVEGKSRSRRCLTFTSPVRKKPHRTPSTRQQGELELNMQYSTGVLTIHVIRGKNLQPPSEGTSCNAYIKVSLVPGQERTIHRTCVRRDSCNPRFETKFLLELTDEDLTKRVLVSAWHRDRGNRKSEFLGCMSFAVKHVIKKDISGSFRLLSQSCGRIKNVPSMTNSENVWHQQADVMANQSESSVEELLSVDESEVGPQQDNPGVREKRKSRALKKDIERVHEDQIFLRHLELDPPEDENTKSGRTPFTTTRILNRQPGCSFGFSIAWTHPPRIERVESSLPADQAGLRPGDYVIFVGKTNVVTLQEEEILQLIKSFGDRVVLEVYRKATTNGARTSMAIINQPRSSTACSGATTATASIDRRRLHLPQVTFTTEQGYEPQEETRKKSVYQLLGKEQQYALCMQFGIARFLVPLSERRDVMSQTEHGVLFQNAQELLRHTEDILELYVQDETLGQSLGRIYYKKMNALNNAYRRYCIGLKKADCILVEKTRNPNFMKIITEPAIPKRRPDLTTFIHKPLEHFREVLKLLQTALNTTKIKDEDHIALSKVVHEMQTTYRDITVESGLMEPEGEGRPLLSLQDLESRLVFTRCKPFILSSPGRQWIFGGDLSRVEGRSVRPFWALLFSDLLLFAKVSRDRVIFVTEDPLPLNTISQALFSIRKKATEFRLLISNSPAGAESPAVGGCADLQLTRTPRKGPRRRTVALRAPTPELKAVWQNLIQRQIIYVNTARGGTPASSPMDSPDPLTADSMESITLKRQVEPKPVTVNELIEHRCRQLGKSGMSKGSALHLSLWMRGQLGEGSPEELSEPEIWSPERMRKRVQELGVPSRGRSLSRCEEIDLSDHSTSDSQMTVRSFSGNSEKLMAVCRKCHKTCLLNNNNNNTNLNNNDVTKRIDINANCPKTEGFCDDWGESSSAALSPSDPFLPVPHISVQPATPLNNNFPWTSIELNSTSFDCDGEGAESDGEVPYRSLSPTGLKRYGTVSSLEKLDGEESDQGEETDDLPQGLLS</sequence>
<accession>A0A9P0HFI5</accession>
<dbReference type="GO" id="GO:0005634">
    <property type="term" value="C:nucleus"/>
    <property type="evidence" value="ECO:0007669"/>
    <property type="project" value="TreeGrafter"/>
</dbReference>
<dbReference type="SUPFAM" id="SSF49562">
    <property type="entry name" value="C2 domain (Calcium/lipid-binding domain, CaLB)"/>
    <property type="match status" value="1"/>
</dbReference>
<feature type="compositionally biased region" description="Basic and acidic residues" evidence="1">
    <location>
        <begin position="83"/>
        <end position="95"/>
    </location>
</feature>
<proteinExistence type="predicted"/>
<dbReference type="Gene3D" id="2.30.42.10">
    <property type="match status" value="1"/>
</dbReference>
<dbReference type="InterPro" id="IPR035899">
    <property type="entry name" value="DBL_dom_sf"/>
</dbReference>
<dbReference type="PROSITE" id="PS50010">
    <property type="entry name" value="DH_2"/>
    <property type="match status" value="1"/>
</dbReference>
<dbReference type="SUPFAM" id="SSF48065">
    <property type="entry name" value="DBL homology domain (DH-domain)"/>
    <property type="match status" value="1"/>
</dbReference>
<organism evidence="5 6">
    <name type="scientific">Nezara viridula</name>
    <name type="common">Southern green stink bug</name>
    <name type="synonym">Cimex viridulus</name>
    <dbReference type="NCBI Taxonomy" id="85310"/>
    <lineage>
        <taxon>Eukaryota</taxon>
        <taxon>Metazoa</taxon>
        <taxon>Ecdysozoa</taxon>
        <taxon>Arthropoda</taxon>
        <taxon>Hexapoda</taxon>
        <taxon>Insecta</taxon>
        <taxon>Pterygota</taxon>
        <taxon>Neoptera</taxon>
        <taxon>Paraneoptera</taxon>
        <taxon>Hemiptera</taxon>
        <taxon>Heteroptera</taxon>
        <taxon>Panheteroptera</taxon>
        <taxon>Pentatomomorpha</taxon>
        <taxon>Pentatomoidea</taxon>
        <taxon>Pentatomidae</taxon>
        <taxon>Pentatominae</taxon>
        <taxon>Nezara</taxon>
    </lineage>
</organism>
<dbReference type="InterPro" id="IPR036034">
    <property type="entry name" value="PDZ_sf"/>
</dbReference>
<dbReference type="PROSITE" id="PS50004">
    <property type="entry name" value="C2"/>
    <property type="match status" value="1"/>
</dbReference>
<evidence type="ECO:0000313" key="5">
    <source>
        <dbReference type="EMBL" id="CAH1400912.1"/>
    </source>
</evidence>
<gene>
    <name evidence="5" type="ORF">NEZAVI_LOCUS10052</name>
</gene>
<feature type="region of interest" description="Disordered" evidence="1">
    <location>
        <begin position="59"/>
        <end position="95"/>
    </location>
</feature>
<evidence type="ECO:0000313" key="6">
    <source>
        <dbReference type="Proteomes" id="UP001152798"/>
    </source>
</evidence>
<evidence type="ECO:0000259" key="4">
    <source>
        <dbReference type="PROSITE" id="PS50106"/>
    </source>
</evidence>